<evidence type="ECO:0000313" key="3">
    <source>
        <dbReference type="EMBL" id="TFD63028.1"/>
    </source>
</evidence>
<dbReference type="GO" id="GO:0004222">
    <property type="term" value="F:metalloendopeptidase activity"/>
    <property type="evidence" value="ECO:0007669"/>
    <property type="project" value="TreeGrafter"/>
</dbReference>
<organism evidence="3 4">
    <name type="scientific">Cryobacterium ruanii</name>
    <dbReference type="NCBI Taxonomy" id="1259197"/>
    <lineage>
        <taxon>Bacteria</taxon>
        <taxon>Bacillati</taxon>
        <taxon>Actinomycetota</taxon>
        <taxon>Actinomycetes</taxon>
        <taxon>Micrococcales</taxon>
        <taxon>Microbacteriaceae</taxon>
        <taxon>Cryobacterium</taxon>
    </lineage>
</organism>
<dbReference type="InterPro" id="IPR016047">
    <property type="entry name" value="M23ase_b-sheet_dom"/>
</dbReference>
<name>A0A4R9AJ55_9MICO</name>
<dbReference type="SUPFAM" id="SSF51261">
    <property type="entry name" value="Duplicated hybrid motif"/>
    <property type="match status" value="1"/>
</dbReference>
<dbReference type="Gene3D" id="2.70.70.10">
    <property type="entry name" value="Glucose Permease (Domain IIA)"/>
    <property type="match status" value="1"/>
</dbReference>
<dbReference type="OrthoDB" id="5245088at2"/>
<reference evidence="3 4" key="1">
    <citation type="submission" date="2019-03" db="EMBL/GenBank/DDBJ databases">
        <title>Genomics of glacier-inhabiting Cryobacterium strains.</title>
        <authorList>
            <person name="Liu Q."/>
            <person name="Xin Y.-H."/>
        </authorList>
    </citation>
    <scope>NUCLEOTIDE SEQUENCE [LARGE SCALE GENOMIC DNA]</scope>
    <source>
        <strain evidence="3 4">Sr36</strain>
    </source>
</reference>
<evidence type="ECO:0000256" key="1">
    <source>
        <dbReference type="ARBA" id="ARBA00022729"/>
    </source>
</evidence>
<dbReference type="Pfam" id="PF01551">
    <property type="entry name" value="Peptidase_M23"/>
    <property type="match status" value="1"/>
</dbReference>
<proteinExistence type="predicted"/>
<dbReference type="CDD" id="cd12797">
    <property type="entry name" value="M23_peptidase"/>
    <property type="match status" value="1"/>
</dbReference>
<accession>A0A4R9AJ55</accession>
<dbReference type="RefSeq" id="WP_134556891.1">
    <property type="nucleotide sequence ID" value="NZ_SOHK01000024.1"/>
</dbReference>
<comment type="caution">
    <text evidence="3">The sequence shown here is derived from an EMBL/GenBank/DDBJ whole genome shotgun (WGS) entry which is preliminary data.</text>
</comment>
<dbReference type="InterPro" id="IPR011055">
    <property type="entry name" value="Dup_hybrid_motif"/>
</dbReference>
<keyword evidence="1" id="KW-0732">Signal</keyword>
<dbReference type="Proteomes" id="UP000298154">
    <property type="component" value="Unassembled WGS sequence"/>
</dbReference>
<keyword evidence="4" id="KW-1185">Reference proteome</keyword>
<dbReference type="AlphaFoldDB" id="A0A4R9AJ55"/>
<dbReference type="PANTHER" id="PTHR21666">
    <property type="entry name" value="PEPTIDASE-RELATED"/>
    <property type="match status" value="1"/>
</dbReference>
<feature type="domain" description="M23ase beta-sheet core" evidence="2">
    <location>
        <begin position="68"/>
        <end position="160"/>
    </location>
</feature>
<dbReference type="EMBL" id="SOHK01000024">
    <property type="protein sequence ID" value="TFD63028.1"/>
    <property type="molecule type" value="Genomic_DNA"/>
</dbReference>
<protein>
    <submittedName>
        <fullName evidence="3">M23 family metallopeptidase</fullName>
    </submittedName>
</protein>
<evidence type="ECO:0000259" key="2">
    <source>
        <dbReference type="Pfam" id="PF01551"/>
    </source>
</evidence>
<dbReference type="PANTHER" id="PTHR21666:SF289">
    <property type="entry name" value="L-ALA--D-GLU ENDOPEPTIDASE"/>
    <property type="match status" value="1"/>
</dbReference>
<evidence type="ECO:0000313" key="4">
    <source>
        <dbReference type="Proteomes" id="UP000298154"/>
    </source>
</evidence>
<dbReference type="InterPro" id="IPR050570">
    <property type="entry name" value="Cell_wall_metabolism_enzyme"/>
</dbReference>
<gene>
    <name evidence="3" type="ORF">E3T47_15250</name>
</gene>
<sequence length="186" mass="19119">MQNLRALAASVFIIGIVVLGAGSATCAALTRPPSGAAAATADAWRWPLSEPHPVTRDFLAPASAYVGGHRGIDLAAEAHKPVLAPHDGVVSFAGRVVDRPVLSIKQSGDVIVTVEPVDAVVVEGERVRAGQVIGIVASGGHCPPGCLHLGVRLHGSYVSPLQYLGNLPRAVLLPAVPHAWAPTRGP</sequence>